<evidence type="ECO:0000313" key="2">
    <source>
        <dbReference type="EMBL" id="AYU82232.1"/>
    </source>
</evidence>
<sequence length="281" mass="28200">MSDVNPATSLPAGGAGEGASRLSYAFFTSWCRQRLLPTLFPSPATATMSPPRIASLCPAALPDLEVTAAAKVSVPPTPPHSAAVPTQAAFLATPRGERRRELAPLSPPPHSISIEMEANSTDSVPAAALVHSLSLPPVAPQQGCGVASSKTSAVATDSCALADASPTQGSASSVSTTPQVTPSSSLLSLHKLSTKAASTSNAASDKPAPVLLAGNGRPGLPSSTSSPFIYPAPLSSPFPAPADSLAGMRTPPTCVELPGPQSLFIRGSDALGCSGRSPPLL</sequence>
<name>A0A3Q8IH10_LEIDO</name>
<proteinExistence type="predicted"/>
<dbReference type="EMBL" id="CP029532">
    <property type="protein sequence ID" value="AYU82232.1"/>
    <property type="molecule type" value="Genomic_DNA"/>
</dbReference>
<dbReference type="Proteomes" id="UP000274082">
    <property type="component" value="Chromosome 33"/>
</dbReference>
<evidence type="ECO:0000313" key="3">
    <source>
        <dbReference type="Proteomes" id="UP000274082"/>
    </source>
</evidence>
<gene>
    <name evidence="2" type="ORF">LdCL_330032100</name>
</gene>
<feature type="compositionally biased region" description="Low complexity" evidence="1">
    <location>
        <begin position="170"/>
        <end position="185"/>
    </location>
</feature>
<protein>
    <submittedName>
        <fullName evidence="2">Uncharacterized protein</fullName>
    </submittedName>
</protein>
<accession>A0A3Q8IH10</accession>
<evidence type="ECO:0000256" key="1">
    <source>
        <dbReference type="SAM" id="MobiDB-lite"/>
    </source>
</evidence>
<organism evidence="2 3">
    <name type="scientific">Leishmania donovani</name>
    <dbReference type="NCBI Taxonomy" id="5661"/>
    <lineage>
        <taxon>Eukaryota</taxon>
        <taxon>Discoba</taxon>
        <taxon>Euglenozoa</taxon>
        <taxon>Kinetoplastea</taxon>
        <taxon>Metakinetoplastina</taxon>
        <taxon>Trypanosomatida</taxon>
        <taxon>Trypanosomatidae</taxon>
        <taxon>Leishmaniinae</taxon>
        <taxon>Leishmania</taxon>
    </lineage>
</organism>
<dbReference type="VEuPathDB" id="TriTrypDB:LdCL_330032100"/>
<keyword evidence="3" id="KW-1185">Reference proteome</keyword>
<reference evidence="2 3" key="1">
    <citation type="journal article" date="2018" name="Sci. Rep.">
        <title>A complete Leishmania donovani reference genome identifies novel genetic variations associated with virulence.</title>
        <authorList>
            <person name="Lypaczewski P."/>
            <person name="Hoshizaki J."/>
            <person name="Zhang W.-W."/>
            <person name="McCall L.-I."/>
            <person name="Torcivia-Rodriguez J."/>
            <person name="Simonyan V."/>
            <person name="Kaur A."/>
            <person name="Dewar K."/>
            <person name="Matlashewski G."/>
        </authorList>
    </citation>
    <scope>NUCLEOTIDE SEQUENCE [LARGE SCALE GENOMIC DNA]</scope>
    <source>
        <strain evidence="2 3">LdCL</strain>
    </source>
</reference>
<dbReference type="OrthoDB" id="266245at2759"/>
<feature type="region of interest" description="Disordered" evidence="1">
    <location>
        <begin position="163"/>
        <end position="185"/>
    </location>
</feature>
<dbReference type="VEuPathDB" id="TriTrypDB:LDHU3_33.3590"/>
<dbReference type="AlphaFoldDB" id="A0A3Q8IH10"/>